<keyword evidence="9" id="KW-1185">Reference proteome</keyword>
<keyword evidence="5" id="KW-0804">Transcription</keyword>
<evidence type="ECO:0000256" key="4">
    <source>
        <dbReference type="ARBA" id="ARBA00023125"/>
    </source>
</evidence>
<dbReference type="GO" id="GO:0005524">
    <property type="term" value="F:ATP binding"/>
    <property type="evidence" value="ECO:0007669"/>
    <property type="project" value="UniProtKB-KW"/>
</dbReference>
<dbReference type="SUPFAM" id="SSF52540">
    <property type="entry name" value="P-loop containing nucleoside triphosphate hydrolases"/>
    <property type="match status" value="1"/>
</dbReference>
<dbReference type="InterPro" id="IPR058031">
    <property type="entry name" value="AAA_lid_NorR"/>
</dbReference>
<dbReference type="PROSITE" id="PS00676">
    <property type="entry name" value="SIGMA54_INTERACT_2"/>
    <property type="match status" value="1"/>
</dbReference>
<dbReference type="InterPro" id="IPR003593">
    <property type="entry name" value="AAA+_ATPase"/>
</dbReference>
<dbReference type="Pfam" id="PF00158">
    <property type="entry name" value="Sigma54_activat"/>
    <property type="match status" value="1"/>
</dbReference>
<evidence type="ECO:0000256" key="3">
    <source>
        <dbReference type="ARBA" id="ARBA00023015"/>
    </source>
</evidence>
<evidence type="ECO:0000256" key="6">
    <source>
        <dbReference type="SAM" id="MobiDB-lite"/>
    </source>
</evidence>
<gene>
    <name evidence="8" type="ORF">Tharo_2915</name>
</gene>
<dbReference type="Pfam" id="PF02830">
    <property type="entry name" value="V4R"/>
    <property type="match status" value="1"/>
</dbReference>
<dbReference type="Gene3D" id="1.10.10.60">
    <property type="entry name" value="Homeodomain-like"/>
    <property type="match status" value="1"/>
</dbReference>
<name>A0A2R4BR22_THAAR</name>
<dbReference type="RefSeq" id="WP_107221852.1">
    <property type="nucleotide sequence ID" value="NZ_CP028339.1"/>
</dbReference>
<dbReference type="InterPro" id="IPR025662">
    <property type="entry name" value="Sigma_54_int_dom_ATP-bd_1"/>
</dbReference>
<evidence type="ECO:0000313" key="9">
    <source>
        <dbReference type="Proteomes" id="UP000241885"/>
    </source>
</evidence>
<dbReference type="Pfam" id="PF02954">
    <property type="entry name" value="HTH_8"/>
    <property type="match status" value="1"/>
</dbReference>
<dbReference type="CDD" id="cd00009">
    <property type="entry name" value="AAA"/>
    <property type="match status" value="1"/>
</dbReference>
<dbReference type="SUPFAM" id="SSF46689">
    <property type="entry name" value="Homeodomain-like"/>
    <property type="match status" value="1"/>
</dbReference>
<accession>A0A2R4BR22</accession>
<dbReference type="OrthoDB" id="9761705at2"/>
<dbReference type="PROSITE" id="PS50045">
    <property type="entry name" value="SIGMA54_INTERACT_4"/>
    <property type="match status" value="1"/>
</dbReference>
<evidence type="ECO:0000313" key="8">
    <source>
        <dbReference type="EMBL" id="AVR89796.1"/>
    </source>
</evidence>
<dbReference type="GO" id="GO:0043565">
    <property type="term" value="F:sequence-specific DNA binding"/>
    <property type="evidence" value="ECO:0007669"/>
    <property type="project" value="InterPro"/>
</dbReference>
<evidence type="ECO:0000256" key="1">
    <source>
        <dbReference type="ARBA" id="ARBA00022741"/>
    </source>
</evidence>
<evidence type="ECO:0000256" key="2">
    <source>
        <dbReference type="ARBA" id="ARBA00022840"/>
    </source>
</evidence>
<dbReference type="InterPro" id="IPR025943">
    <property type="entry name" value="Sigma_54_int_dom_ATP-bd_2"/>
</dbReference>
<feature type="region of interest" description="Disordered" evidence="6">
    <location>
        <begin position="1"/>
        <end position="30"/>
    </location>
</feature>
<dbReference type="InterPro" id="IPR004096">
    <property type="entry name" value="V4R"/>
</dbReference>
<dbReference type="EMBL" id="CP028339">
    <property type="protein sequence ID" value="AVR89796.1"/>
    <property type="molecule type" value="Genomic_DNA"/>
</dbReference>
<evidence type="ECO:0000259" key="7">
    <source>
        <dbReference type="PROSITE" id="PS50045"/>
    </source>
</evidence>
<keyword evidence="2" id="KW-0067">ATP-binding</keyword>
<dbReference type="Pfam" id="PF06505">
    <property type="entry name" value="XylR_N"/>
    <property type="match status" value="1"/>
</dbReference>
<keyword evidence="3" id="KW-0805">Transcription regulation</keyword>
<evidence type="ECO:0000256" key="5">
    <source>
        <dbReference type="ARBA" id="ARBA00023163"/>
    </source>
</evidence>
<sequence>MTKSKGRAAAGEEGPEFSASQSGDHASARADARPSLSDISACLSFSPDDGYIWLNDQRMILMHGNAFGALRRELIDSLGMEKARGLFTRLGYIAGARDARMEQARWPDADLSALYKARLHSFEGMVKVEPVRFNFDQKNGQFDGEYLWNHSIEADEHIAAYGLGTAATCWMLTGYAMGHGSTLLGHLVIAREVSCRSMGDSVCRLIAKSAELWDDITEDMRRLNAEDFVGSPAGSRASSVVVPVTGLKDSAGMLAQNAPYHAAMVGASAAFNAACHQLRRVAGTDATVLFTGESGVGKEVFANMLHRISTRAENPFVAVNCAAIPDTLIESELFGVERGAYTGAVASRPGRFERADGGTLFLDEIGTLSPIAQGKLLRALQEGEIERVGGSRSTRVDVRVVAATNVDLRQAVRDGSFREDLFYRLNVFPIRLPPLRARKDDIPLLMNHFLNYYCDKYHRRVVGFTPAVIRAFLSYEFPGNIRELQNLVERGVISAEDDGVIDLPNLFTSGETLPPDVLSIAMGAGKGVLRNAQTETGEVPDPSSGLLQMLLQTQGDGKSISLEEIERTLVENAVSVSNGNYSAAARLLGITRSQLAYRCEKYKMSEGEGG</sequence>
<dbReference type="GO" id="GO:0006355">
    <property type="term" value="P:regulation of DNA-templated transcription"/>
    <property type="evidence" value="ECO:0007669"/>
    <property type="project" value="InterPro"/>
</dbReference>
<organism evidence="8 9">
    <name type="scientific">Thauera aromatica K172</name>
    <dbReference type="NCBI Taxonomy" id="44139"/>
    <lineage>
        <taxon>Bacteria</taxon>
        <taxon>Pseudomonadati</taxon>
        <taxon>Pseudomonadota</taxon>
        <taxon>Betaproteobacteria</taxon>
        <taxon>Rhodocyclales</taxon>
        <taxon>Zoogloeaceae</taxon>
        <taxon>Thauera</taxon>
    </lineage>
</organism>
<dbReference type="PROSITE" id="PS00688">
    <property type="entry name" value="SIGMA54_INTERACT_3"/>
    <property type="match status" value="1"/>
</dbReference>
<dbReference type="SMART" id="SM00989">
    <property type="entry name" value="V4R"/>
    <property type="match status" value="1"/>
</dbReference>
<dbReference type="InterPro" id="IPR024096">
    <property type="entry name" value="NO_sig/Golgi_transp_ligand-bd"/>
</dbReference>
<dbReference type="SUPFAM" id="SSF111126">
    <property type="entry name" value="Ligand-binding domain in the NO signalling and Golgi transport"/>
    <property type="match status" value="1"/>
</dbReference>
<proteinExistence type="predicted"/>
<dbReference type="FunFam" id="3.40.50.300:FF:000006">
    <property type="entry name" value="DNA-binding transcriptional regulator NtrC"/>
    <property type="match status" value="1"/>
</dbReference>
<dbReference type="InterPro" id="IPR002078">
    <property type="entry name" value="Sigma_54_int"/>
</dbReference>
<dbReference type="InterPro" id="IPR027417">
    <property type="entry name" value="P-loop_NTPase"/>
</dbReference>
<dbReference type="Pfam" id="PF25601">
    <property type="entry name" value="AAA_lid_14"/>
    <property type="match status" value="1"/>
</dbReference>
<dbReference type="SMART" id="SM00382">
    <property type="entry name" value="AAA"/>
    <property type="match status" value="1"/>
</dbReference>
<dbReference type="PROSITE" id="PS00675">
    <property type="entry name" value="SIGMA54_INTERACT_1"/>
    <property type="match status" value="1"/>
</dbReference>
<dbReference type="PANTHER" id="PTHR32071:SF113">
    <property type="entry name" value="ALGINATE BIOSYNTHESIS TRANSCRIPTIONAL REGULATORY PROTEIN ALGB"/>
    <property type="match status" value="1"/>
</dbReference>
<feature type="domain" description="Sigma-54 factor interaction" evidence="7">
    <location>
        <begin position="264"/>
        <end position="493"/>
    </location>
</feature>
<reference evidence="8 9" key="1">
    <citation type="submission" date="2018-03" db="EMBL/GenBank/DDBJ databases">
        <title>Complete genome sequence of Thauera aromatica, a model organism for studying aromatic compound degradation under denitrifying conditions.</title>
        <authorList>
            <person name="Lo H.-Y."/>
            <person name="Goris T."/>
            <person name="Boll M."/>
            <person name="Mueller J.A."/>
        </authorList>
    </citation>
    <scope>NUCLEOTIDE SEQUENCE [LARGE SCALE GENOMIC DNA]</scope>
    <source>
        <strain evidence="8 9">K172</strain>
    </source>
</reference>
<protein>
    <submittedName>
        <fullName evidence="8">Sigma-54 dependent transcriptional regulator</fullName>
    </submittedName>
</protein>
<dbReference type="InterPro" id="IPR010523">
    <property type="entry name" value="XylR_N"/>
</dbReference>
<dbReference type="PANTHER" id="PTHR32071">
    <property type="entry name" value="TRANSCRIPTIONAL REGULATORY PROTEIN"/>
    <property type="match status" value="1"/>
</dbReference>
<dbReference type="InterPro" id="IPR025944">
    <property type="entry name" value="Sigma_54_int_dom_CS"/>
</dbReference>
<dbReference type="PRINTS" id="PR01590">
    <property type="entry name" value="HTHFIS"/>
</dbReference>
<dbReference type="InterPro" id="IPR002197">
    <property type="entry name" value="HTH_Fis"/>
</dbReference>
<dbReference type="InterPro" id="IPR009057">
    <property type="entry name" value="Homeodomain-like_sf"/>
</dbReference>
<dbReference type="Gene3D" id="1.10.8.60">
    <property type="match status" value="1"/>
</dbReference>
<dbReference type="Proteomes" id="UP000241885">
    <property type="component" value="Chromosome"/>
</dbReference>
<dbReference type="KEGG" id="tak:Tharo_2915"/>
<keyword evidence="1" id="KW-0547">Nucleotide-binding</keyword>
<dbReference type="Gene3D" id="3.30.1380.20">
    <property type="entry name" value="Trafficking protein particle complex subunit 3"/>
    <property type="match status" value="1"/>
</dbReference>
<dbReference type="Gene3D" id="3.40.50.300">
    <property type="entry name" value="P-loop containing nucleotide triphosphate hydrolases"/>
    <property type="match status" value="1"/>
</dbReference>
<dbReference type="AlphaFoldDB" id="A0A2R4BR22"/>
<keyword evidence="4" id="KW-0238">DNA-binding</keyword>